<dbReference type="EMBL" id="JAUCFI010000003">
    <property type="protein sequence ID" value="MDM5283705.1"/>
    <property type="molecule type" value="Genomic_DNA"/>
</dbReference>
<reference evidence="1" key="1">
    <citation type="submission" date="2023-06" db="EMBL/GenBank/DDBJ databases">
        <title>Comparative genomics of Bacillaceae isolates and their secondary metabolite potential.</title>
        <authorList>
            <person name="Song L."/>
            <person name="Nielsen L.J."/>
            <person name="Mohite O."/>
            <person name="Xu X."/>
            <person name="Weber T."/>
            <person name="Kovacs A.T."/>
        </authorList>
    </citation>
    <scope>NUCLEOTIDE SEQUENCE</scope>
    <source>
        <strain evidence="1">G1S1</strain>
    </source>
</reference>
<dbReference type="PROSITE" id="PS51257">
    <property type="entry name" value="PROKAR_LIPOPROTEIN"/>
    <property type="match status" value="1"/>
</dbReference>
<evidence type="ECO:0000313" key="1">
    <source>
        <dbReference type="EMBL" id="MDM5283705.1"/>
    </source>
</evidence>
<sequence length="208" mass="23931">MKKSLILATSVISIGFLGACMQEEKPEEKVKATASVEVHKPVKVSEPEESDYSDTFENSVSREEAITPEIKAMVKDNFEYFDKIVNNDYFYKSRNADPNDPMFDLGKEDAWLTEEIKSEVEKRADEIEDLLPTKNANLDRDLYMALGEMRTGFEYVNDGNIYLTYRVLYGLHTGMNGYKHVDRDENGRKRFDPEGNWTATFTDEEVGY</sequence>
<evidence type="ECO:0000313" key="2">
    <source>
        <dbReference type="Proteomes" id="UP001238973"/>
    </source>
</evidence>
<name>A0AAJ1VBQ6_9BACI</name>
<comment type="caution">
    <text evidence="1">The sequence shown here is derived from an EMBL/GenBank/DDBJ whole genome shotgun (WGS) entry which is preliminary data.</text>
</comment>
<organism evidence="1 2">
    <name type="scientific">Peribacillus frigoritolerans</name>
    <dbReference type="NCBI Taxonomy" id="450367"/>
    <lineage>
        <taxon>Bacteria</taxon>
        <taxon>Bacillati</taxon>
        <taxon>Bacillota</taxon>
        <taxon>Bacilli</taxon>
        <taxon>Bacillales</taxon>
        <taxon>Bacillaceae</taxon>
        <taxon>Peribacillus</taxon>
    </lineage>
</organism>
<dbReference type="RefSeq" id="WP_289349510.1">
    <property type="nucleotide sequence ID" value="NZ_JAUCFI010000003.1"/>
</dbReference>
<dbReference type="Proteomes" id="UP001238973">
    <property type="component" value="Unassembled WGS sequence"/>
</dbReference>
<dbReference type="AlphaFoldDB" id="A0AAJ1VBQ6"/>
<proteinExistence type="predicted"/>
<accession>A0AAJ1VBQ6</accession>
<protein>
    <submittedName>
        <fullName evidence="1">Uncharacterized protein</fullName>
    </submittedName>
</protein>
<gene>
    <name evidence="1" type="ORF">QUF85_10330</name>
</gene>